<keyword evidence="2" id="KW-0963">Cytoplasm</keyword>
<organism evidence="8 9">
    <name type="scientific">Oceanobacillus polygoni</name>
    <dbReference type="NCBI Taxonomy" id="1235259"/>
    <lineage>
        <taxon>Bacteria</taxon>
        <taxon>Bacillati</taxon>
        <taxon>Bacillota</taxon>
        <taxon>Bacilli</taxon>
        <taxon>Bacillales</taxon>
        <taxon>Bacillaceae</taxon>
        <taxon>Oceanobacillus</taxon>
    </lineage>
</organism>
<dbReference type="AlphaFoldDB" id="A0A9X0YYD0"/>
<proteinExistence type="inferred from homology"/>
<keyword evidence="8" id="KW-0282">Flagellum</keyword>
<evidence type="ECO:0000256" key="7">
    <source>
        <dbReference type="ARBA" id="ARBA00093797"/>
    </source>
</evidence>
<keyword evidence="9" id="KW-1185">Reference proteome</keyword>
<evidence type="ECO:0000256" key="3">
    <source>
        <dbReference type="ARBA" id="ARBA00022795"/>
    </source>
</evidence>
<accession>A0A9X0YYD0</accession>
<dbReference type="Proteomes" id="UP001138793">
    <property type="component" value="Unassembled WGS sequence"/>
</dbReference>
<comment type="function">
    <text evidence="5">May act as an export chaperone for the filament capping protein FliD.</text>
</comment>
<comment type="subcellular location">
    <subcellularLocation>
        <location evidence="1">Cytoplasm</location>
        <location evidence="1">Cytosol</location>
    </subcellularLocation>
</comment>
<name>A0A9X0YYD0_9BACI</name>
<gene>
    <name evidence="8" type="ORF">J2Z64_003185</name>
</gene>
<protein>
    <recommendedName>
        <fullName evidence="7">Flagellar protein FliT</fullName>
    </recommendedName>
</protein>
<comment type="caution">
    <text evidence="8">The sequence shown here is derived from an EMBL/GenBank/DDBJ whole genome shotgun (WGS) entry which is preliminary data.</text>
</comment>
<keyword evidence="8" id="KW-0969">Cilium</keyword>
<evidence type="ECO:0000256" key="1">
    <source>
        <dbReference type="ARBA" id="ARBA00004514"/>
    </source>
</evidence>
<evidence type="ECO:0000313" key="9">
    <source>
        <dbReference type="Proteomes" id="UP001138793"/>
    </source>
</evidence>
<evidence type="ECO:0000256" key="6">
    <source>
        <dbReference type="ARBA" id="ARBA00093785"/>
    </source>
</evidence>
<dbReference type="RefSeq" id="WP_149473345.1">
    <property type="nucleotide sequence ID" value="NZ_JAGGMB010000011.1"/>
</dbReference>
<evidence type="ECO:0000256" key="2">
    <source>
        <dbReference type="ARBA" id="ARBA00022490"/>
    </source>
</evidence>
<evidence type="ECO:0000256" key="4">
    <source>
        <dbReference type="ARBA" id="ARBA00023186"/>
    </source>
</evidence>
<dbReference type="OrthoDB" id="2353131at2"/>
<dbReference type="EMBL" id="JAGGMB010000011">
    <property type="protein sequence ID" value="MBP2078916.1"/>
    <property type="molecule type" value="Genomic_DNA"/>
</dbReference>
<reference evidence="8" key="1">
    <citation type="submission" date="2021-03" db="EMBL/GenBank/DDBJ databases">
        <title>Genomic Encyclopedia of Type Strains, Phase IV (KMG-IV): sequencing the most valuable type-strain genomes for metagenomic binning, comparative biology and taxonomic classification.</title>
        <authorList>
            <person name="Goeker M."/>
        </authorList>
    </citation>
    <scope>NUCLEOTIDE SEQUENCE</scope>
    <source>
        <strain evidence="8">DSM 107338</strain>
    </source>
</reference>
<evidence type="ECO:0000256" key="5">
    <source>
        <dbReference type="ARBA" id="ARBA00093765"/>
    </source>
</evidence>
<keyword evidence="3" id="KW-1005">Bacterial flagellum biogenesis</keyword>
<keyword evidence="8" id="KW-0966">Cell projection</keyword>
<evidence type="ECO:0000313" key="8">
    <source>
        <dbReference type="EMBL" id="MBP2078916.1"/>
    </source>
</evidence>
<dbReference type="Pfam" id="PF05400">
    <property type="entry name" value="FliT"/>
    <property type="match status" value="1"/>
</dbReference>
<sequence length="117" mass="13699">MNRVEPVYELTLQMKQLLNQEITGKTRESIIDQLTALITQRGIAMKALNPPYTEAEKQLGKELMQFNEEIQSKMQTLFSDLKKEMKQVKMQKKSNQSYTNPYKNIQTMDGMFMDSKK</sequence>
<keyword evidence="4" id="KW-0143">Chaperone</keyword>
<dbReference type="InterPro" id="IPR008622">
    <property type="entry name" value="FliT"/>
</dbReference>
<comment type="similarity">
    <text evidence="6">Belongs to the bacillales FliT family.</text>
</comment>